<comment type="cofactor">
    <cofactor evidence="10">
        <name>[4Fe-4S] cluster</name>
        <dbReference type="ChEBI" id="CHEBI:49883"/>
    </cofactor>
    <text evidence="10">Binds 3 [4Fe-4S] clusters.</text>
</comment>
<comment type="similarity">
    <text evidence="10">Belongs to the 4Fe4S bacterial-type ferredoxin family. RnfB subfamily.</text>
</comment>
<evidence type="ECO:0000256" key="9">
    <source>
        <dbReference type="ARBA" id="ARBA00023136"/>
    </source>
</evidence>
<dbReference type="InterPro" id="IPR007202">
    <property type="entry name" value="4Fe-4S_dom"/>
</dbReference>
<feature type="region of interest" description="Hydrophobic" evidence="10">
    <location>
        <begin position="1"/>
        <end position="27"/>
    </location>
</feature>
<dbReference type="EC" id="7.-.-.-" evidence="10"/>
<organism evidence="14 15">
    <name type="scientific">Acetivibrio thermocellus AD2</name>
    <dbReference type="NCBI Taxonomy" id="1138384"/>
    <lineage>
        <taxon>Bacteria</taxon>
        <taxon>Bacillati</taxon>
        <taxon>Bacillota</taxon>
        <taxon>Clostridia</taxon>
        <taxon>Eubacteriales</taxon>
        <taxon>Oscillospiraceae</taxon>
        <taxon>Acetivibrio</taxon>
    </lineage>
</organism>
<feature type="domain" description="4Fe-4S ferredoxin-type" evidence="12">
    <location>
        <begin position="133"/>
        <end position="161"/>
    </location>
</feature>
<dbReference type="Pfam" id="PF12838">
    <property type="entry name" value="Fer4_7"/>
    <property type="match status" value="1"/>
</dbReference>
<dbReference type="PROSITE" id="PS00198">
    <property type="entry name" value="4FE4S_FER_1"/>
    <property type="match status" value="1"/>
</dbReference>
<keyword evidence="8 10" id="KW-0411">Iron-sulfur</keyword>
<feature type="binding site" evidence="10">
    <location>
        <position position="177"/>
    </location>
    <ligand>
        <name>[4Fe-4S] cluster</name>
        <dbReference type="ChEBI" id="CHEBI:49883"/>
        <label>3</label>
    </ligand>
</feature>
<feature type="transmembrane region" description="Helical" evidence="11">
    <location>
        <begin position="6"/>
        <end position="27"/>
    </location>
</feature>
<feature type="binding site" evidence="10">
    <location>
        <position position="75"/>
    </location>
    <ligand>
        <name>[4Fe-4S] cluster</name>
        <dbReference type="ChEBI" id="CHEBI:49883"/>
        <label>1</label>
    </ligand>
</feature>
<comment type="subcellular location">
    <subcellularLocation>
        <location evidence="10">Cell membrane</location>
    </subcellularLocation>
</comment>
<feature type="binding site" evidence="10">
    <location>
        <position position="58"/>
    </location>
    <ligand>
        <name>[4Fe-4S] cluster</name>
        <dbReference type="ChEBI" id="CHEBI:49883"/>
        <label>1</label>
    </ligand>
</feature>
<feature type="domain" description="4Fe-4S ferredoxin-type" evidence="12">
    <location>
        <begin position="236"/>
        <end position="266"/>
    </location>
</feature>
<feature type="binding site" evidence="10">
    <location>
        <position position="148"/>
    </location>
    <ligand>
        <name>[4Fe-4S] cluster</name>
        <dbReference type="ChEBI" id="CHEBI:49883"/>
        <label>2</label>
    </ligand>
</feature>
<dbReference type="PROSITE" id="PS51379">
    <property type="entry name" value="4FE4S_FER_2"/>
    <property type="match status" value="4"/>
</dbReference>
<evidence type="ECO:0000256" key="6">
    <source>
        <dbReference type="ARBA" id="ARBA00022982"/>
    </source>
</evidence>
<dbReference type="Pfam" id="PF04060">
    <property type="entry name" value="FeS"/>
    <property type="match status" value="1"/>
</dbReference>
<evidence type="ECO:0000259" key="13">
    <source>
        <dbReference type="PROSITE" id="PS51656"/>
    </source>
</evidence>
<comment type="function">
    <text evidence="10">Part of a membrane-bound complex that couples electron transfer with translocation of ions across the membrane.</text>
</comment>
<keyword evidence="5 10" id="KW-1278">Translocase</keyword>
<dbReference type="GeneID" id="35803869"/>
<dbReference type="RefSeq" id="WP_003513203.1">
    <property type="nucleotide sequence ID" value="NZ_CP013828.1"/>
</dbReference>
<dbReference type="SUPFAM" id="SSF54862">
    <property type="entry name" value="4Fe-4S ferredoxins"/>
    <property type="match status" value="1"/>
</dbReference>
<keyword evidence="11" id="KW-1133">Transmembrane helix</keyword>
<evidence type="ECO:0000256" key="5">
    <source>
        <dbReference type="ARBA" id="ARBA00022967"/>
    </source>
</evidence>
<evidence type="ECO:0000256" key="3">
    <source>
        <dbReference type="ARBA" id="ARBA00022723"/>
    </source>
</evidence>
<evidence type="ECO:0000313" key="15">
    <source>
        <dbReference type="Proteomes" id="UP000223596"/>
    </source>
</evidence>
<keyword evidence="11" id="KW-0812">Transmembrane</keyword>
<evidence type="ECO:0000256" key="11">
    <source>
        <dbReference type="SAM" id="Phobius"/>
    </source>
</evidence>
<evidence type="ECO:0000256" key="10">
    <source>
        <dbReference type="HAMAP-Rule" id="MF_00463"/>
    </source>
</evidence>
<feature type="binding site" evidence="10">
    <location>
        <position position="138"/>
    </location>
    <ligand>
        <name>[4Fe-4S] cluster</name>
        <dbReference type="ChEBI" id="CHEBI:49883"/>
        <label>2</label>
    </ligand>
</feature>
<evidence type="ECO:0000256" key="7">
    <source>
        <dbReference type="ARBA" id="ARBA00023004"/>
    </source>
</evidence>
<evidence type="ECO:0000256" key="2">
    <source>
        <dbReference type="ARBA" id="ARBA00022485"/>
    </source>
</evidence>
<dbReference type="AlphaFoldDB" id="A0AB36TCK9"/>
<sequence>MVFDVLIPTAIVGGVGLLAGLGLSVASKKFEVKVDERVGLVREVLPGANCGACGQTGCDAFAEAVVEGKCKPNGCPVGGQEVADKIGEILGVKAEAAVAKVARVMCSGTYEACKQKYEYSGIEDCAAASVLFGGPSGCSYGCVGMGNCVRACPFDAIVLVNGVARVVESRCKACEMCVASCPKKIIKIVPKSNEYTVACSSMDKGAVVRKNCTVGCIGCAKCSKVCQHSAIEMQGTLARINVEACVNCGECMKACPTGAIKKFKCEV</sequence>
<evidence type="ECO:0000256" key="8">
    <source>
        <dbReference type="ARBA" id="ARBA00023014"/>
    </source>
</evidence>
<feature type="binding site" evidence="10">
    <location>
        <position position="142"/>
    </location>
    <ligand>
        <name>[4Fe-4S] cluster</name>
        <dbReference type="ChEBI" id="CHEBI:49883"/>
        <label>2</label>
    </ligand>
</feature>
<dbReference type="InterPro" id="IPR017900">
    <property type="entry name" value="4Fe4S_Fe_S_CS"/>
</dbReference>
<evidence type="ECO:0000256" key="1">
    <source>
        <dbReference type="ARBA" id="ARBA00022448"/>
    </source>
</evidence>
<comment type="subunit">
    <text evidence="10">The complex is composed of six subunits: RnfA, RnfB, RnfC, RnfD, RnfE and RnfG.</text>
</comment>
<name>A0AB36TCK9_ACETH</name>
<evidence type="ECO:0000313" key="14">
    <source>
        <dbReference type="EMBL" id="PFH01340.1"/>
    </source>
</evidence>
<dbReference type="GO" id="GO:0022900">
    <property type="term" value="P:electron transport chain"/>
    <property type="evidence" value="ECO:0007669"/>
    <property type="project" value="UniProtKB-UniRule"/>
</dbReference>
<dbReference type="Proteomes" id="UP000223596">
    <property type="component" value="Unassembled WGS sequence"/>
</dbReference>
<accession>A0AB36TCK9</accession>
<dbReference type="GO" id="GO:0046872">
    <property type="term" value="F:metal ion binding"/>
    <property type="evidence" value="ECO:0007669"/>
    <property type="project" value="UniProtKB-KW"/>
</dbReference>
<dbReference type="PROSITE" id="PS51656">
    <property type="entry name" value="4FE4S"/>
    <property type="match status" value="1"/>
</dbReference>
<dbReference type="Pfam" id="PF13237">
    <property type="entry name" value="Fer4_10"/>
    <property type="match status" value="1"/>
</dbReference>
<dbReference type="GO" id="GO:0005886">
    <property type="term" value="C:plasma membrane"/>
    <property type="evidence" value="ECO:0007669"/>
    <property type="project" value="UniProtKB-SubCell"/>
</dbReference>
<feature type="binding site" evidence="10">
    <location>
        <position position="181"/>
    </location>
    <ligand>
        <name>[4Fe-4S] cluster</name>
        <dbReference type="ChEBI" id="CHEBI:49883"/>
        <label>2</label>
    </ligand>
</feature>
<proteinExistence type="inferred from homology"/>
<dbReference type="CDD" id="cd10549">
    <property type="entry name" value="MtMvhB_like"/>
    <property type="match status" value="1"/>
</dbReference>
<dbReference type="GO" id="GO:0051539">
    <property type="term" value="F:4 iron, 4 sulfur cluster binding"/>
    <property type="evidence" value="ECO:0007669"/>
    <property type="project" value="UniProtKB-UniRule"/>
</dbReference>
<dbReference type="EMBL" id="PDBW01000001">
    <property type="protein sequence ID" value="PFH01340.1"/>
    <property type="molecule type" value="Genomic_DNA"/>
</dbReference>
<dbReference type="GO" id="GO:0009055">
    <property type="term" value="F:electron transfer activity"/>
    <property type="evidence" value="ECO:0007669"/>
    <property type="project" value="InterPro"/>
</dbReference>
<dbReference type="InterPro" id="IPR050395">
    <property type="entry name" value="4Fe4S_Ferredoxin_RnfB"/>
</dbReference>
<feature type="binding site" evidence="10">
    <location>
        <position position="152"/>
    </location>
    <ligand>
        <name>[4Fe-4S] cluster</name>
        <dbReference type="ChEBI" id="CHEBI:49883"/>
        <label>3</label>
    </ligand>
</feature>
<keyword evidence="3 10" id="KW-0479">Metal-binding</keyword>
<reference evidence="14 15" key="1">
    <citation type="submission" date="2017-09" db="EMBL/GenBank/DDBJ databases">
        <title>Evaluation of Pacific Biosciences Sequencing Technology to Finishing C. thermocellum Genome Sequences.</title>
        <authorList>
            <person name="Brown S."/>
        </authorList>
    </citation>
    <scope>NUCLEOTIDE SEQUENCE [LARGE SCALE GENOMIC DNA]</scope>
    <source>
        <strain evidence="14 15">AD2</strain>
    </source>
</reference>
<keyword evidence="1 10" id="KW-0813">Transport</keyword>
<keyword evidence="6 10" id="KW-0249">Electron transport</keyword>
<feature type="domain" description="4Fe-4S" evidence="13">
    <location>
        <begin position="33"/>
        <end position="92"/>
    </location>
</feature>
<feature type="domain" description="4Fe-4S ferredoxin-type" evidence="12">
    <location>
        <begin position="162"/>
        <end position="191"/>
    </location>
</feature>
<dbReference type="Gene3D" id="3.30.70.20">
    <property type="match status" value="2"/>
</dbReference>
<comment type="caution">
    <text evidence="10">Lacks conserved residue(s) required for the propagation of feature annotation.</text>
</comment>
<dbReference type="PANTHER" id="PTHR43560">
    <property type="entry name" value="ION-TRANSLOCATING OXIDOREDUCTASE COMPLEX SUBUNIT B"/>
    <property type="match status" value="1"/>
</dbReference>
<keyword evidence="2 10" id="KW-0004">4Fe-4S</keyword>
<keyword evidence="10" id="KW-1003">Cell membrane</keyword>
<feature type="binding site" evidence="10">
    <location>
        <position position="171"/>
    </location>
    <ligand>
        <name>[4Fe-4S] cluster</name>
        <dbReference type="ChEBI" id="CHEBI:49883"/>
        <label>3</label>
    </ligand>
</feature>
<evidence type="ECO:0000256" key="4">
    <source>
        <dbReference type="ARBA" id="ARBA00022737"/>
    </source>
</evidence>
<dbReference type="NCBIfam" id="TIGR01944">
    <property type="entry name" value="rnfB"/>
    <property type="match status" value="1"/>
</dbReference>
<keyword evidence="7 10" id="KW-0408">Iron</keyword>
<evidence type="ECO:0000259" key="12">
    <source>
        <dbReference type="PROSITE" id="PS51379"/>
    </source>
</evidence>
<feature type="binding site" evidence="10">
    <location>
        <position position="53"/>
    </location>
    <ligand>
        <name>[4Fe-4S] cluster</name>
        <dbReference type="ChEBI" id="CHEBI:49883"/>
        <label>1</label>
    </ligand>
</feature>
<dbReference type="InterPro" id="IPR017896">
    <property type="entry name" value="4Fe4S_Fe-S-bd"/>
</dbReference>
<comment type="caution">
    <text evidence="14">The sequence shown here is derived from an EMBL/GenBank/DDBJ whole genome shotgun (WGS) entry which is preliminary data.</text>
</comment>
<dbReference type="HAMAP" id="MF_00463">
    <property type="entry name" value="RsxB_RnfB"/>
    <property type="match status" value="1"/>
</dbReference>
<keyword evidence="9 10" id="KW-0472">Membrane</keyword>
<dbReference type="InterPro" id="IPR010207">
    <property type="entry name" value="Elect_transpt_cplx_RnfB/RsxB"/>
</dbReference>
<gene>
    <name evidence="10" type="primary">rnfB</name>
    <name evidence="14" type="ORF">M972_1170</name>
</gene>
<feature type="binding site" evidence="10">
    <location>
        <position position="174"/>
    </location>
    <ligand>
        <name>[4Fe-4S] cluster</name>
        <dbReference type="ChEBI" id="CHEBI:49883"/>
        <label>3</label>
    </ligand>
</feature>
<keyword evidence="4 10" id="KW-0677">Repeat</keyword>
<feature type="binding site" evidence="10">
    <location>
        <position position="50"/>
    </location>
    <ligand>
        <name>[4Fe-4S] cluster</name>
        <dbReference type="ChEBI" id="CHEBI:49883"/>
        <label>1</label>
    </ligand>
</feature>
<protein>
    <recommendedName>
        <fullName evidence="10">Ion-translocating oxidoreductase complex subunit B</fullName>
        <ecNumber evidence="10">7.-.-.-</ecNumber>
    </recommendedName>
    <alternativeName>
        <fullName evidence="10">Rnf electron transport complex subunit B</fullName>
    </alternativeName>
</protein>
<dbReference type="Gene3D" id="1.10.15.40">
    <property type="entry name" value="Electron transport complex subunit B, putative Fe-S cluster"/>
    <property type="match status" value="1"/>
</dbReference>
<dbReference type="PANTHER" id="PTHR43560:SF1">
    <property type="entry name" value="ION-TRANSLOCATING OXIDOREDUCTASE COMPLEX SUBUNIT B"/>
    <property type="match status" value="1"/>
</dbReference>
<feature type="domain" description="4Fe-4S ferredoxin-type" evidence="12">
    <location>
        <begin position="206"/>
        <end position="235"/>
    </location>
</feature>